<comment type="subcellular location">
    <subcellularLocation>
        <location evidence="1">Membrane</location>
        <topology evidence="1">Multi-pass membrane protein</topology>
    </subcellularLocation>
</comment>
<name>A0A3N6RAU6_9CYAN</name>
<protein>
    <submittedName>
        <fullName evidence="7">TM2 domain-containing protein</fullName>
    </submittedName>
</protein>
<organism evidence="7 8">
    <name type="scientific">Okeania hirsuta</name>
    <dbReference type="NCBI Taxonomy" id="1458930"/>
    <lineage>
        <taxon>Bacteria</taxon>
        <taxon>Bacillati</taxon>
        <taxon>Cyanobacteriota</taxon>
        <taxon>Cyanophyceae</taxon>
        <taxon>Oscillatoriophycideae</taxon>
        <taxon>Oscillatoriales</taxon>
        <taxon>Microcoleaceae</taxon>
        <taxon>Okeania</taxon>
    </lineage>
</organism>
<evidence type="ECO:0000313" key="7">
    <source>
        <dbReference type="EMBL" id="RQH32880.1"/>
    </source>
</evidence>
<evidence type="ECO:0000313" key="8">
    <source>
        <dbReference type="Proteomes" id="UP000269154"/>
    </source>
</evidence>
<evidence type="ECO:0000259" key="6">
    <source>
        <dbReference type="Pfam" id="PF05154"/>
    </source>
</evidence>
<evidence type="ECO:0000256" key="1">
    <source>
        <dbReference type="ARBA" id="ARBA00004141"/>
    </source>
</evidence>
<keyword evidence="3 5" id="KW-1133">Transmembrane helix</keyword>
<dbReference type="InterPro" id="IPR007829">
    <property type="entry name" value="TM2"/>
</dbReference>
<dbReference type="EMBL" id="RCBY01000149">
    <property type="protein sequence ID" value="RQH32880.1"/>
    <property type="molecule type" value="Genomic_DNA"/>
</dbReference>
<dbReference type="AlphaFoldDB" id="A0A3N6RAU6"/>
<keyword evidence="2 5" id="KW-0812">Transmembrane</keyword>
<reference evidence="7 8" key="1">
    <citation type="journal article" date="2018" name="ACS Chem. Biol.">
        <title>Ketoreductase domain dysfunction expands chemodiversity: malyngamide biosynthesis in the cyanobacterium Okeania hirsuta.</title>
        <authorList>
            <person name="Moss N.A."/>
            <person name="Leao T."/>
            <person name="Rankin M."/>
            <person name="McCullough T.M."/>
            <person name="Qu P."/>
            <person name="Korobeynikov A."/>
            <person name="Smith J.L."/>
            <person name="Gerwick L."/>
            <person name="Gerwick W.H."/>
        </authorList>
    </citation>
    <scope>NUCLEOTIDE SEQUENCE [LARGE SCALE GENOMIC DNA]</scope>
    <source>
        <strain evidence="7 8">PAB10Feb10-1</strain>
    </source>
</reference>
<feature type="domain" description="TM2" evidence="6">
    <location>
        <begin position="15"/>
        <end position="65"/>
    </location>
</feature>
<dbReference type="Pfam" id="PF05154">
    <property type="entry name" value="TM2"/>
    <property type="match status" value="1"/>
</dbReference>
<evidence type="ECO:0000256" key="2">
    <source>
        <dbReference type="ARBA" id="ARBA00022692"/>
    </source>
</evidence>
<comment type="caution">
    <text evidence="7">The sequence shown here is derived from an EMBL/GenBank/DDBJ whole genome shotgun (WGS) entry which is preliminary data.</text>
</comment>
<evidence type="ECO:0000256" key="4">
    <source>
        <dbReference type="ARBA" id="ARBA00023136"/>
    </source>
</evidence>
<feature type="transmembrane region" description="Helical" evidence="5">
    <location>
        <begin position="21"/>
        <end position="40"/>
    </location>
</feature>
<dbReference type="Proteomes" id="UP000269154">
    <property type="component" value="Unassembled WGS sequence"/>
</dbReference>
<dbReference type="GO" id="GO:0016020">
    <property type="term" value="C:membrane"/>
    <property type="evidence" value="ECO:0007669"/>
    <property type="project" value="UniProtKB-SubCell"/>
</dbReference>
<evidence type="ECO:0000256" key="3">
    <source>
        <dbReference type="ARBA" id="ARBA00022989"/>
    </source>
</evidence>
<accession>A0A3N6RAU6</accession>
<dbReference type="PANTHER" id="PTHR21016">
    <property type="entry name" value="BETA-AMYLOID BINDING PROTEIN-RELATED"/>
    <property type="match status" value="1"/>
</dbReference>
<keyword evidence="8" id="KW-1185">Reference proteome</keyword>
<dbReference type="OrthoDB" id="2004788at2"/>
<proteinExistence type="predicted"/>
<keyword evidence="4 5" id="KW-0472">Membrane</keyword>
<evidence type="ECO:0000256" key="5">
    <source>
        <dbReference type="SAM" id="Phobius"/>
    </source>
</evidence>
<sequence length="169" mass="19082">MNKSKTINNPKVYETKNTGMAYLLWCSGFLGICGLHRFYSGKYVTGSLWLATAGLLGIGQLFDVFFIPGMVEQKNLKNFKKQLDSGDIYNYFSQEQIVRMLETNPPKSDTQIILQLAKENPDGISIADCIIATNKTVPEMKELLKKLYKEGLLEMDNHPETGAVIYKVF</sequence>
<feature type="transmembrane region" description="Helical" evidence="5">
    <location>
        <begin position="46"/>
        <end position="71"/>
    </location>
</feature>
<gene>
    <name evidence="7" type="ORF">D5R40_21925</name>
</gene>
<dbReference type="RefSeq" id="WP_124143693.1">
    <property type="nucleotide sequence ID" value="NZ_CAWOKI010000363.1"/>
</dbReference>
<dbReference type="PANTHER" id="PTHR21016:SF25">
    <property type="entry name" value="TM2 DOMAIN-CONTAINING PROTEIN DDB_G0277895-RELATED"/>
    <property type="match status" value="1"/>
</dbReference>
<dbReference type="InterPro" id="IPR050932">
    <property type="entry name" value="TM2D1-3-like"/>
</dbReference>